<dbReference type="Proteomes" id="UP001266305">
    <property type="component" value="Unassembled WGS sequence"/>
</dbReference>
<dbReference type="EMBL" id="JASSZA010000017">
    <property type="protein sequence ID" value="KAK2090587.1"/>
    <property type="molecule type" value="Genomic_DNA"/>
</dbReference>
<comment type="caution">
    <text evidence="1">The sequence shown here is derived from an EMBL/GenBank/DDBJ whole genome shotgun (WGS) entry which is preliminary data.</text>
</comment>
<accession>A0ABQ9U0J8</accession>
<reference evidence="1 2" key="1">
    <citation type="submission" date="2023-05" db="EMBL/GenBank/DDBJ databases">
        <title>B98-5 Cell Line De Novo Hybrid Assembly: An Optical Mapping Approach.</title>
        <authorList>
            <person name="Kananen K."/>
            <person name="Auerbach J.A."/>
            <person name="Kautto E."/>
            <person name="Blachly J.S."/>
        </authorList>
    </citation>
    <scope>NUCLEOTIDE SEQUENCE [LARGE SCALE GENOMIC DNA]</scope>
    <source>
        <strain evidence="1">B95-8</strain>
        <tissue evidence="1">Cell line</tissue>
    </source>
</reference>
<organism evidence="1 2">
    <name type="scientific">Saguinus oedipus</name>
    <name type="common">Cotton-top tamarin</name>
    <name type="synonym">Oedipomidas oedipus</name>
    <dbReference type="NCBI Taxonomy" id="9490"/>
    <lineage>
        <taxon>Eukaryota</taxon>
        <taxon>Metazoa</taxon>
        <taxon>Chordata</taxon>
        <taxon>Craniata</taxon>
        <taxon>Vertebrata</taxon>
        <taxon>Euteleostomi</taxon>
        <taxon>Mammalia</taxon>
        <taxon>Eutheria</taxon>
        <taxon>Euarchontoglires</taxon>
        <taxon>Primates</taxon>
        <taxon>Haplorrhini</taxon>
        <taxon>Platyrrhini</taxon>
        <taxon>Cebidae</taxon>
        <taxon>Callitrichinae</taxon>
        <taxon>Saguinus</taxon>
    </lineage>
</organism>
<evidence type="ECO:0000313" key="2">
    <source>
        <dbReference type="Proteomes" id="UP001266305"/>
    </source>
</evidence>
<dbReference type="Gene3D" id="1.10.287.600">
    <property type="entry name" value="Helix hairpin bin"/>
    <property type="match status" value="1"/>
</dbReference>
<protein>
    <submittedName>
        <fullName evidence="1">Uncharacterized protein</fullName>
    </submittedName>
</protein>
<dbReference type="InterPro" id="IPR023123">
    <property type="entry name" value="Tubulin_C"/>
</dbReference>
<gene>
    <name evidence="1" type="ORF">P7K49_031844</name>
</gene>
<proteinExistence type="predicted"/>
<keyword evidence="2" id="KW-1185">Reference proteome</keyword>
<sequence length="113" mass="12534">MFPHKTFLQLYTGEGLDNMEFTKTKSNMNYLELPGVQIPTVPGCHSQGGGSSTAALWGLHTASMPLLTLLVQPEAFQLHLSHTNPQDTQVKVECQLRQQVTQVKELAEVLEKT</sequence>
<evidence type="ECO:0000313" key="1">
    <source>
        <dbReference type="EMBL" id="KAK2090587.1"/>
    </source>
</evidence>
<name>A0ABQ9U0J8_SAGOE</name>